<dbReference type="AlphaFoldDB" id="A0A6A6QR32"/>
<dbReference type="EMBL" id="MU004190">
    <property type="protein sequence ID" value="KAF2494622.1"/>
    <property type="molecule type" value="Genomic_DNA"/>
</dbReference>
<reference evidence="2" key="1">
    <citation type="journal article" date="2020" name="Stud. Mycol.">
        <title>101 Dothideomycetes genomes: a test case for predicting lifestyles and emergence of pathogens.</title>
        <authorList>
            <person name="Haridas S."/>
            <person name="Albert R."/>
            <person name="Binder M."/>
            <person name="Bloem J."/>
            <person name="Labutti K."/>
            <person name="Salamov A."/>
            <person name="Andreopoulos B."/>
            <person name="Baker S."/>
            <person name="Barry K."/>
            <person name="Bills G."/>
            <person name="Bluhm B."/>
            <person name="Cannon C."/>
            <person name="Castanera R."/>
            <person name="Culley D."/>
            <person name="Daum C."/>
            <person name="Ezra D."/>
            <person name="Gonzalez J."/>
            <person name="Henrissat B."/>
            <person name="Kuo A."/>
            <person name="Liang C."/>
            <person name="Lipzen A."/>
            <person name="Lutzoni F."/>
            <person name="Magnuson J."/>
            <person name="Mondo S."/>
            <person name="Nolan M."/>
            <person name="Ohm R."/>
            <person name="Pangilinan J."/>
            <person name="Park H.-J."/>
            <person name="Ramirez L."/>
            <person name="Alfaro M."/>
            <person name="Sun H."/>
            <person name="Tritt A."/>
            <person name="Yoshinaga Y."/>
            <person name="Zwiers L.-H."/>
            <person name="Turgeon B."/>
            <person name="Goodwin S."/>
            <person name="Spatafora J."/>
            <person name="Crous P."/>
            <person name="Grigoriev I."/>
        </authorList>
    </citation>
    <scope>NUCLEOTIDE SEQUENCE</scope>
    <source>
        <strain evidence="2">CBS 269.34</strain>
    </source>
</reference>
<feature type="compositionally biased region" description="Basic and acidic residues" evidence="1">
    <location>
        <begin position="447"/>
        <end position="460"/>
    </location>
</feature>
<keyword evidence="3" id="KW-1185">Reference proteome</keyword>
<protein>
    <submittedName>
        <fullName evidence="2">Uncharacterized protein</fullName>
    </submittedName>
</protein>
<dbReference type="OrthoDB" id="1937642at2759"/>
<evidence type="ECO:0000313" key="3">
    <source>
        <dbReference type="Proteomes" id="UP000799750"/>
    </source>
</evidence>
<sequence>MDSNNSAPPLQQLLDQWGNPQGVLAILLLLGGDVVQKALAQTSGGTITPVCFSFGWAGYSIKALSSLTGDGRLLPEPDHHVKVYNLETGYVRENKNWVIGRLVRDNIIHLDNAKPLGNEALRISIYDAQPDTNNNAAFAGHDNALSSAIATTLLQLAVAYKPIHTTGDWTALTTLAAGTALALLTGSLPQWRAEKLACRRNSNKLIALTAGNGSRDIMLIRGNGHCLDLEDLATPELPRSARMWESLALSWLTHTTKDPNTGKPVHRALTVFGVPLGFGITVAATALQSLCWLALLVSVAGVRSNNWSLIAIGGLGMVQNLVVAGARRDPAMHGIPLKHVETIVSAKVMDGLMDVEVGYKNAGYALLEEFFPGYLRADETAWWDGETAAYDGKRMGQKEWRGVPRSVGVEVSEVGRDEMGEVEVGETKAAEKSDEEQEKSSEEEDKSSEGEEKSSEGEEKSSEEEETSFEEEKKPGIEGEAGEKKEKIEGEGEGEGAVKSRGGKKRGGKKGKKNPPRGLQVASSGYFDVLANAE</sequence>
<gene>
    <name evidence="2" type="ORF">BU16DRAFT_618656</name>
</gene>
<evidence type="ECO:0000313" key="2">
    <source>
        <dbReference type="EMBL" id="KAF2494622.1"/>
    </source>
</evidence>
<feature type="compositionally biased region" description="Basic and acidic residues" evidence="1">
    <location>
        <begin position="470"/>
        <end position="490"/>
    </location>
</feature>
<feature type="compositionally biased region" description="Basic and acidic residues" evidence="1">
    <location>
        <begin position="413"/>
        <end position="432"/>
    </location>
</feature>
<name>A0A6A6QR32_9PEZI</name>
<feature type="compositionally biased region" description="Basic residues" evidence="1">
    <location>
        <begin position="501"/>
        <end position="515"/>
    </location>
</feature>
<proteinExistence type="predicted"/>
<feature type="compositionally biased region" description="Acidic residues" evidence="1">
    <location>
        <begin position="433"/>
        <end position="446"/>
    </location>
</feature>
<organism evidence="2 3">
    <name type="scientific">Lophium mytilinum</name>
    <dbReference type="NCBI Taxonomy" id="390894"/>
    <lineage>
        <taxon>Eukaryota</taxon>
        <taxon>Fungi</taxon>
        <taxon>Dikarya</taxon>
        <taxon>Ascomycota</taxon>
        <taxon>Pezizomycotina</taxon>
        <taxon>Dothideomycetes</taxon>
        <taxon>Pleosporomycetidae</taxon>
        <taxon>Mytilinidiales</taxon>
        <taxon>Mytilinidiaceae</taxon>
        <taxon>Lophium</taxon>
    </lineage>
</organism>
<evidence type="ECO:0000256" key="1">
    <source>
        <dbReference type="SAM" id="MobiDB-lite"/>
    </source>
</evidence>
<dbReference type="Proteomes" id="UP000799750">
    <property type="component" value="Unassembled WGS sequence"/>
</dbReference>
<accession>A0A6A6QR32</accession>
<feature type="region of interest" description="Disordered" evidence="1">
    <location>
        <begin position="411"/>
        <end position="534"/>
    </location>
</feature>